<evidence type="ECO:0000313" key="5">
    <source>
        <dbReference type="RefSeq" id="XP_005749207.1"/>
    </source>
</evidence>
<organism evidence="4 5">
    <name type="scientific">Pundamilia nyererei</name>
    <dbReference type="NCBI Taxonomy" id="303518"/>
    <lineage>
        <taxon>Eukaryota</taxon>
        <taxon>Metazoa</taxon>
        <taxon>Chordata</taxon>
        <taxon>Craniata</taxon>
        <taxon>Vertebrata</taxon>
        <taxon>Euteleostomi</taxon>
        <taxon>Actinopterygii</taxon>
        <taxon>Neopterygii</taxon>
        <taxon>Teleostei</taxon>
        <taxon>Neoteleostei</taxon>
        <taxon>Acanthomorphata</taxon>
        <taxon>Ovalentaria</taxon>
        <taxon>Cichlomorphae</taxon>
        <taxon>Cichliformes</taxon>
        <taxon>Cichlidae</taxon>
        <taxon>African cichlids</taxon>
        <taxon>Pseudocrenilabrinae</taxon>
        <taxon>Haplochromini</taxon>
        <taxon>Pundamilia</taxon>
    </lineage>
</organism>
<keyword evidence="4" id="KW-1185">Reference proteome</keyword>
<dbReference type="InterPro" id="IPR020084">
    <property type="entry name" value="NUDIX_hydrolase_CS"/>
</dbReference>
<evidence type="ECO:0000313" key="4">
    <source>
        <dbReference type="Proteomes" id="UP000695023"/>
    </source>
</evidence>
<dbReference type="GO" id="GO:0044716">
    <property type="term" value="F:8-oxo-GDP phosphatase activity"/>
    <property type="evidence" value="ECO:0007669"/>
    <property type="project" value="TreeGrafter"/>
</dbReference>
<dbReference type="SUPFAM" id="SSF55811">
    <property type="entry name" value="Nudix"/>
    <property type="match status" value="1"/>
</dbReference>
<dbReference type="InterPro" id="IPR015797">
    <property type="entry name" value="NUDIX_hydrolase-like_dom_sf"/>
</dbReference>
<sequence>MTCGESNEVLLVNYSFQDSDPTVREEALPASVTPGRDQKHHTWITDMEMTAEEQQQVEEQVERLLSGQGSEVTVCDVGLEQSKPATLRKNVTYIVCAVIFNEKEEVLMVQEAKPDCYKQWYLPAGRVEVGESLEEAMKREVKEEAGFESEPVTLLLIQEQGPQWIRFIFLAKVTGGSLKSLSAADQESLQASWWDRQSELQLRGRDILRLIESGLKYRLSPCHPVTLPLDLSCRHVVQRLMLVFVGAEEHIWVLLIRAPEPHLPTAAAVRTHAVTWAANMVVQEAMQSAYYDHDVNTLGVLSLQHNGRQNGKTDGVCFNTLVALTPDHVQRDEDGRKVEWTPTGQPPRVEHPRYVWHEVQKQTLREKLLEKTRNAALVPIHSLY</sequence>
<dbReference type="PROSITE" id="PS00893">
    <property type="entry name" value="NUDIX_BOX"/>
    <property type="match status" value="1"/>
</dbReference>
<feature type="domain" description="Nudix hydrolase" evidence="3">
    <location>
        <begin position="86"/>
        <end position="215"/>
    </location>
</feature>
<reference evidence="5" key="1">
    <citation type="submission" date="2025-08" db="UniProtKB">
        <authorList>
            <consortium name="RefSeq"/>
        </authorList>
    </citation>
    <scope>IDENTIFICATION</scope>
</reference>
<dbReference type="RefSeq" id="XP_005749207.1">
    <property type="nucleotide sequence ID" value="XM_005749150.2"/>
</dbReference>
<dbReference type="PANTHER" id="PTHR22769:SF56">
    <property type="entry name" value="8-OXO-DGDP PHOSPHATASE NUDT18"/>
    <property type="match status" value="1"/>
</dbReference>
<dbReference type="GO" id="GO:0044715">
    <property type="term" value="F:8-oxo-dGDP phosphatase activity"/>
    <property type="evidence" value="ECO:0007669"/>
    <property type="project" value="TreeGrafter"/>
</dbReference>
<proteinExistence type="inferred from homology"/>
<dbReference type="InterPro" id="IPR020476">
    <property type="entry name" value="Nudix_hydrolase"/>
</dbReference>
<comment type="similarity">
    <text evidence="2">Belongs to the Nudix hydrolase family.</text>
</comment>
<protein>
    <submittedName>
        <fullName evidence="5">8-oxo-dGDP phosphatase NUDT18</fullName>
    </submittedName>
</protein>
<name>A0A9Y3S514_9CICH</name>
<dbReference type="Pfam" id="PF00293">
    <property type="entry name" value="NUDIX"/>
    <property type="match status" value="1"/>
</dbReference>
<dbReference type="PROSITE" id="PS51462">
    <property type="entry name" value="NUDIX"/>
    <property type="match status" value="1"/>
</dbReference>
<dbReference type="GeneID" id="102205111"/>
<dbReference type="CTD" id="79873"/>
<accession>A0A9Y3S514</accession>
<dbReference type="InterPro" id="IPR000086">
    <property type="entry name" value="NUDIX_hydrolase_dom"/>
</dbReference>
<dbReference type="PANTHER" id="PTHR22769">
    <property type="entry name" value="MUTT/NUDIX HYDROLASE"/>
    <property type="match status" value="1"/>
</dbReference>
<dbReference type="Gene3D" id="3.90.79.10">
    <property type="entry name" value="Nucleoside Triphosphate Pyrophosphohydrolase"/>
    <property type="match status" value="1"/>
</dbReference>
<evidence type="ECO:0000256" key="2">
    <source>
        <dbReference type="RuleBase" id="RU003476"/>
    </source>
</evidence>
<dbReference type="Proteomes" id="UP000695023">
    <property type="component" value="Unplaced"/>
</dbReference>
<evidence type="ECO:0000259" key="3">
    <source>
        <dbReference type="PROSITE" id="PS51462"/>
    </source>
</evidence>
<evidence type="ECO:0000256" key="1">
    <source>
        <dbReference type="ARBA" id="ARBA00022801"/>
    </source>
</evidence>
<gene>
    <name evidence="5" type="primary">nudt18</name>
</gene>
<dbReference type="PRINTS" id="PR00502">
    <property type="entry name" value="NUDIXFAMILY"/>
</dbReference>
<dbReference type="AlphaFoldDB" id="A0A9Y3S514"/>
<keyword evidence="1 2" id="KW-0378">Hydrolase</keyword>